<dbReference type="OrthoDB" id="158261at2"/>
<evidence type="ECO:0000256" key="1">
    <source>
        <dbReference type="SAM" id="Phobius"/>
    </source>
</evidence>
<keyword evidence="1" id="KW-0812">Transmembrane</keyword>
<feature type="transmembrane region" description="Helical" evidence="1">
    <location>
        <begin position="126"/>
        <end position="145"/>
    </location>
</feature>
<comment type="caution">
    <text evidence="2">The sequence shown here is derived from an EMBL/GenBank/DDBJ whole genome shotgun (WGS) entry which is preliminary data.</text>
</comment>
<reference evidence="3" key="1">
    <citation type="submission" date="2018-12" db="EMBL/GenBank/DDBJ databases">
        <title>Tengunoibacter tsumagoiensis gen. nov., sp. nov., Dictyobacter kobayashii sp. nov., D. alpinus sp. nov., and D. joshuensis sp. nov. and description of Dictyobacteraceae fam. nov. within the order Ktedonobacterales isolated from Tengu-no-mugimeshi.</title>
        <authorList>
            <person name="Wang C.M."/>
            <person name="Zheng Y."/>
            <person name="Sakai Y."/>
            <person name="Toyoda A."/>
            <person name="Minakuchi Y."/>
            <person name="Abe K."/>
            <person name="Yokota A."/>
            <person name="Yabe S."/>
        </authorList>
    </citation>
    <scope>NUCLEOTIDE SEQUENCE [LARGE SCALE GENOMIC DNA]</scope>
    <source>
        <strain evidence="3">Uno16</strain>
    </source>
</reference>
<dbReference type="EMBL" id="BIFT01000001">
    <property type="protein sequence ID" value="GCE25896.1"/>
    <property type="molecule type" value="Genomic_DNA"/>
</dbReference>
<evidence type="ECO:0000313" key="3">
    <source>
        <dbReference type="Proteomes" id="UP000287171"/>
    </source>
</evidence>
<feature type="transmembrane region" description="Helical" evidence="1">
    <location>
        <begin position="50"/>
        <end position="71"/>
    </location>
</feature>
<evidence type="ECO:0008006" key="4">
    <source>
        <dbReference type="Google" id="ProtNLM"/>
    </source>
</evidence>
<sequence>MWEIQWFVRLVHILAATAWVGGSFMYLVVVIPALRSAGPAPEVAAKVAQLFKSMVNICVGVLLLSGVYLAFDRLTQTNLGLPYIIVLALKILGALGLFVLAMYLGQSNIRRLARRTTRLSKAAPQLMLALGILVFILGALLNSLFEMAITRY</sequence>
<feature type="transmembrane region" description="Helical" evidence="1">
    <location>
        <begin position="6"/>
        <end position="29"/>
    </location>
</feature>
<feature type="transmembrane region" description="Helical" evidence="1">
    <location>
        <begin position="83"/>
        <end position="105"/>
    </location>
</feature>
<proteinExistence type="predicted"/>
<dbReference type="Proteomes" id="UP000287171">
    <property type="component" value="Unassembled WGS sequence"/>
</dbReference>
<name>A0A402B3H5_9CHLR</name>
<dbReference type="RefSeq" id="WP_126626427.1">
    <property type="nucleotide sequence ID" value="NZ_BIFT01000001.1"/>
</dbReference>
<keyword evidence="1" id="KW-1133">Transmembrane helix</keyword>
<dbReference type="AlphaFoldDB" id="A0A402B3H5"/>
<evidence type="ECO:0000313" key="2">
    <source>
        <dbReference type="EMBL" id="GCE25896.1"/>
    </source>
</evidence>
<accession>A0A402B3H5</accession>
<organism evidence="2 3">
    <name type="scientific">Dictyobacter alpinus</name>
    <dbReference type="NCBI Taxonomy" id="2014873"/>
    <lineage>
        <taxon>Bacteria</taxon>
        <taxon>Bacillati</taxon>
        <taxon>Chloroflexota</taxon>
        <taxon>Ktedonobacteria</taxon>
        <taxon>Ktedonobacterales</taxon>
        <taxon>Dictyobacteraceae</taxon>
        <taxon>Dictyobacter</taxon>
    </lineage>
</organism>
<keyword evidence="3" id="KW-1185">Reference proteome</keyword>
<keyword evidence="1" id="KW-0472">Membrane</keyword>
<gene>
    <name evidence="2" type="ORF">KDA_13800</name>
</gene>
<protein>
    <recommendedName>
        <fullName evidence="4">Copper resistance protein D domain-containing protein</fullName>
    </recommendedName>
</protein>